<feature type="compositionally biased region" description="Low complexity" evidence="7">
    <location>
        <begin position="1072"/>
        <end position="1093"/>
    </location>
</feature>
<reference evidence="10" key="2">
    <citation type="submission" date="2013-12" db="EMBL/GenBank/DDBJ databases">
        <title>Evolution of pathogenesis and genome organization in the Tremellales.</title>
        <authorList>
            <person name="Cuomo C."/>
            <person name="Litvintseva A."/>
            <person name="Heitman J."/>
            <person name="Chen Y."/>
            <person name="Sun S."/>
            <person name="Springer D."/>
            <person name="Dromer F."/>
            <person name="Young S."/>
            <person name="Zeng Q."/>
            <person name="Chapman S."/>
            <person name="Gujja S."/>
            <person name="Saif S."/>
            <person name="Birren B."/>
        </authorList>
    </citation>
    <scope>NUCLEOTIDE SEQUENCE [LARGE SCALE GENOMIC DNA]</scope>
    <source>
        <strain evidence="10">BCC8398</strain>
    </source>
</reference>
<keyword evidence="1" id="KW-0479">Metal-binding</keyword>
<feature type="compositionally biased region" description="Low complexity" evidence="7">
    <location>
        <begin position="725"/>
        <end position="739"/>
    </location>
</feature>
<dbReference type="InterPro" id="IPR050335">
    <property type="entry name" value="ERT1_acuK_gluconeogen_tf"/>
</dbReference>
<dbReference type="STRING" id="1296120.A0A1B9GRN2"/>
<dbReference type="InterPro" id="IPR001138">
    <property type="entry name" value="Zn2Cys6_DnaBD"/>
</dbReference>
<feature type="region of interest" description="Disordered" evidence="7">
    <location>
        <begin position="574"/>
        <end position="607"/>
    </location>
</feature>
<feature type="region of interest" description="Disordered" evidence="7">
    <location>
        <begin position="778"/>
        <end position="873"/>
    </location>
</feature>
<evidence type="ECO:0000256" key="3">
    <source>
        <dbReference type="ARBA" id="ARBA00023015"/>
    </source>
</evidence>
<dbReference type="SMART" id="SM00066">
    <property type="entry name" value="GAL4"/>
    <property type="match status" value="1"/>
</dbReference>
<feature type="compositionally biased region" description="Gly residues" evidence="7">
    <location>
        <begin position="574"/>
        <end position="584"/>
    </location>
</feature>
<sequence>MYRHYSDTTYTPLKPSRLNPDPDFTSALNPIANYNINNDNNNLDLTLGLGGSGGCMGDERTSRNMGTISGNNILAMRPSRGLPIGVMQRGTVSMPTSPVLKKMQMDTMTVNTGLGLGLGLDLNLNAGVGAEASPIPMPMPLSMSISPITPGTPSLSLGACSPGSGAGAGVGVGVGVGAGVGGRSSDPFGVAAASTATGNAVLGLGGGDPKPWDGAVPHTAQAFYNPPTQNGMDALHSALLPPNVSPFDFPPLMSTAPPGNAHCFERGPGQDQGQGQSQSAFTQAQDGHSAGVGSPRVKVDGNPPKAGGSQPSLANRTDHTRQPQPEQSATAPAHPTANMDLDADPVEGIRNHSGATGAGADQDQDQDVDMGVGIGMGLGPGGRRKRIQVRIACTHCQKACKKCSNTRPCERCVKYGLPDCIDSSRKPRKTGIKRGPYKRRSSRYEAASAASIATPTSTTAYPHPPPPPNTTQSSFTGNGNGHGNGHDDSTGSAVGINHQQLRLQQSNNHNRARHQVQMGIEHHPHRHHPYAVNAKKGVGVGALNPNPTHYMNQERRRSSALALGKDAIYGGFNSGGGAGRGNGTGRPLTGTSSNGDGGGGGDIDGDAQMSTVEEDHILHHHHAHDPALMQAHAQPHHIDTYSPFPRPQHQVLALPSLATAPTGLPFSLTESQQQQLDGNSSDGNRRQEGRVPPHPSVETKADSNSLSSMRQPGTQPPVSKPMAIPPSFQGGQSQQESQPQPQPQPMLQPQPEALLAQALSTALSEPQTTWINGQRQPIPLASARGPTASPSANGQVDGVDTATFNGGPSQQQQQQQNGPQDGDGYTLSGSSSDPITGTGDTDGGTAGDRGGMKNTHRNNYDYRHHRPSPLYPRTPVGRFPFSLGGGAGDPFSRAVSPIKGIGEGKLKGVGDNSDSDSATERLKMCFGGPSTGASAGASMRMSMSMLPGLVEELEPISPTTCGLASMRGDEALSGIERPAATSPRNGMLSNIEQMSSGQAQGSTLPPAYVRSQANAQAQSAAQQTTAATTATALKPDHFPFSSSSSSTSSLSSVLPFPLPPEIRKPSLRTLISTSSTNTSRAPSPSPASAATANPVPPPPMPPMTSMSPSKTVTVGSQHGTTTTTTASATPIDPSAQKTPFHATLNADANANVNTSNPFGVGLGVSADRILGSVKLDDSKGVAGAGLSLNLNWSNFTGLRGGQTYSYSQVHDYGIGFGYGHGGPGPGDQSPTLFSGPMSLDDDEDVRV</sequence>
<feature type="compositionally biased region" description="Polar residues" evidence="7">
    <location>
        <begin position="669"/>
        <end position="682"/>
    </location>
</feature>
<feature type="compositionally biased region" description="Low complexity" evidence="7">
    <location>
        <begin position="267"/>
        <end position="279"/>
    </location>
</feature>
<feature type="region of interest" description="Disordered" evidence="7">
    <location>
        <begin position="1"/>
        <end position="20"/>
    </location>
</feature>
<dbReference type="OrthoDB" id="5575144at2759"/>
<dbReference type="GO" id="GO:0003677">
    <property type="term" value="F:DNA binding"/>
    <property type="evidence" value="ECO:0007669"/>
    <property type="project" value="UniProtKB-KW"/>
</dbReference>
<feature type="compositionally biased region" description="Low complexity" evidence="7">
    <location>
        <begin position="446"/>
        <end position="461"/>
    </location>
</feature>
<dbReference type="AlphaFoldDB" id="A0A1B9GRN2"/>
<feature type="domain" description="Zn(2)-C6 fungal-type" evidence="8">
    <location>
        <begin position="392"/>
        <end position="420"/>
    </location>
</feature>
<evidence type="ECO:0000256" key="4">
    <source>
        <dbReference type="ARBA" id="ARBA00023125"/>
    </source>
</evidence>
<feature type="compositionally biased region" description="Polar residues" evidence="7">
    <location>
        <begin position="702"/>
        <end position="713"/>
    </location>
</feature>
<feature type="compositionally biased region" description="Low complexity" evidence="7">
    <location>
        <begin position="1038"/>
        <end position="1055"/>
    </location>
</feature>
<protein>
    <recommendedName>
        <fullName evidence="8">Zn(2)-C6 fungal-type domain-containing protein</fullName>
    </recommendedName>
</protein>
<keyword evidence="3" id="KW-0805">Transcription regulation</keyword>
<feature type="region of interest" description="Disordered" evidence="7">
    <location>
        <begin position="1220"/>
        <end position="1247"/>
    </location>
</feature>
<feature type="compositionally biased region" description="Basic residues" evidence="7">
    <location>
        <begin position="426"/>
        <end position="441"/>
    </location>
</feature>
<feature type="region of interest" description="Disordered" evidence="7">
    <location>
        <begin position="425"/>
        <end position="493"/>
    </location>
</feature>
<feature type="compositionally biased region" description="Gly residues" evidence="7">
    <location>
        <begin position="840"/>
        <end position="849"/>
    </location>
</feature>
<dbReference type="GO" id="GO:0008270">
    <property type="term" value="F:zinc ion binding"/>
    <property type="evidence" value="ECO:0007669"/>
    <property type="project" value="InterPro"/>
</dbReference>
<organism evidence="9 10">
    <name type="scientific">Kwoniella heveanensis BCC8398</name>
    <dbReference type="NCBI Taxonomy" id="1296120"/>
    <lineage>
        <taxon>Eukaryota</taxon>
        <taxon>Fungi</taxon>
        <taxon>Dikarya</taxon>
        <taxon>Basidiomycota</taxon>
        <taxon>Agaricomycotina</taxon>
        <taxon>Tremellomycetes</taxon>
        <taxon>Tremellales</taxon>
        <taxon>Cryptococcaceae</taxon>
        <taxon>Kwoniella</taxon>
    </lineage>
</organism>
<accession>A0A1B9GRN2</accession>
<evidence type="ECO:0000256" key="5">
    <source>
        <dbReference type="ARBA" id="ARBA00023163"/>
    </source>
</evidence>
<feature type="compositionally biased region" description="Low complexity" evidence="7">
    <location>
        <begin position="805"/>
        <end position="839"/>
    </location>
</feature>
<evidence type="ECO:0000313" key="10">
    <source>
        <dbReference type="Proteomes" id="UP000092666"/>
    </source>
</evidence>
<dbReference type="Proteomes" id="UP000092666">
    <property type="component" value="Unassembled WGS sequence"/>
</dbReference>
<dbReference type="PANTHER" id="PTHR47659">
    <property type="entry name" value="ZN(II)2CYS6 TRANSCRIPTION FACTOR (EUROFUNG)-RELATED"/>
    <property type="match status" value="1"/>
</dbReference>
<dbReference type="CDD" id="cd00067">
    <property type="entry name" value="GAL4"/>
    <property type="match status" value="1"/>
</dbReference>
<name>A0A1B9GRN2_9TREE</name>
<evidence type="ECO:0000256" key="6">
    <source>
        <dbReference type="ARBA" id="ARBA00023242"/>
    </source>
</evidence>
<evidence type="ECO:0000256" key="7">
    <source>
        <dbReference type="SAM" id="MobiDB-lite"/>
    </source>
</evidence>
<feature type="region of interest" description="Disordered" evidence="7">
    <location>
        <begin position="669"/>
        <end position="747"/>
    </location>
</feature>
<feature type="region of interest" description="Disordered" evidence="7">
    <location>
        <begin position="249"/>
        <end position="370"/>
    </location>
</feature>
<dbReference type="GO" id="GO:0000981">
    <property type="term" value="F:DNA-binding transcription factor activity, RNA polymerase II-specific"/>
    <property type="evidence" value="ECO:0007669"/>
    <property type="project" value="InterPro"/>
</dbReference>
<keyword evidence="4" id="KW-0238">DNA-binding</keyword>
<keyword evidence="5" id="KW-0804">Transcription</keyword>
<feature type="region of interest" description="Disordered" evidence="7">
    <location>
        <begin position="1038"/>
        <end position="1138"/>
    </location>
</feature>
<feature type="compositionally biased region" description="Basic and acidic residues" evidence="7">
    <location>
        <begin position="683"/>
        <end position="701"/>
    </location>
</feature>
<dbReference type="PANTHER" id="PTHR47659:SF7">
    <property type="entry name" value="FUNGAL TRANSCRIPTIONAL REGULATORY PROTEIN, N-TERMINAL DOMAIN-CONTAINING PROTEIN"/>
    <property type="match status" value="1"/>
</dbReference>
<feature type="compositionally biased region" description="Low complexity" evidence="7">
    <location>
        <begin position="1103"/>
        <end position="1129"/>
    </location>
</feature>
<keyword evidence="10" id="KW-1185">Reference proteome</keyword>
<keyword evidence="6" id="KW-0539">Nucleus</keyword>
<gene>
    <name evidence="9" type="ORF">I316_04451</name>
</gene>
<evidence type="ECO:0000259" key="8">
    <source>
        <dbReference type="PROSITE" id="PS50048"/>
    </source>
</evidence>
<reference evidence="9 10" key="1">
    <citation type="submission" date="2013-07" db="EMBL/GenBank/DDBJ databases">
        <title>The Genome Sequence of Cryptococcus heveanensis BCC8398.</title>
        <authorList>
            <consortium name="The Broad Institute Genome Sequencing Platform"/>
            <person name="Cuomo C."/>
            <person name="Litvintseva A."/>
            <person name="Chen Y."/>
            <person name="Heitman J."/>
            <person name="Sun S."/>
            <person name="Springer D."/>
            <person name="Dromer F."/>
            <person name="Young S.K."/>
            <person name="Zeng Q."/>
            <person name="Gargeya S."/>
            <person name="Fitzgerald M."/>
            <person name="Abouelleil A."/>
            <person name="Alvarado L."/>
            <person name="Berlin A.M."/>
            <person name="Chapman S.B."/>
            <person name="Dewar J."/>
            <person name="Goldberg J."/>
            <person name="Griggs A."/>
            <person name="Gujja S."/>
            <person name="Hansen M."/>
            <person name="Howarth C."/>
            <person name="Imamovic A."/>
            <person name="Larimer J."/>
            <person name="McCowan C."/>
            <person name="Murphy C."/>
            <person name="Pearson M."/>
            <person name="Priest M."/>
            <person name="Roberts A."/>
            <person name="Saif S."/>
            <person name="Shea T."/>
            <person name="Sykes S."/>
            <person name="Wortman J."/>
            <person name="Nusbaum C."/>
            <person name="Birren B."/>
        </authorList>
    </citation>
    <scope>NUCLEOTIDE SEQUENCE [LARGE SCALE GENOMIC DNA]</scope>
    <source>
        <strain evidence="9 10">BCC8398</strain>
    </source>
</reference>
<dbReference type="PROSITE" id="PS50048">
    <property type="entry name" value="ZN2_CY6_FUNGAL_2"/>
    <property type="match status" value="1"/>
</dbReference>
<evidence type="ECO:0000256" key="1">
    <source>
        <dbReference type="ARBA" id="ARBA00022723"/>
    </source>
</evidence>
<keyword evidence="2" id="KW-0862">Zinc</keyword>
<evidence type="ECO:0000313" key="9">
    <source>
        <dbReference type="EMBL" id="OCF33739.1"/>
    </source>
</evidence>
<dbReference type="EMBL" id="KI669503">
    <property type="protein sequence ID" value="OCF33739.1"/>
    <property type="molecule type" value="Genomic_DNA"/>
</dbReference>
<proteinExistence type="predicted"/>
<evidence type="ECO:0000256" key="2">
    <source>
        <dbReference type="ARBA" id="ARBA00022833"/>
    </source>
</evidence>